<keyword evidence="4" id="KW-0548">Nucleotidyltransferase</keyword>
<evidence type="ECO:0000256" key="3">
    <source>
        <dbReference type="ARBA" id="ARBA00022679"/>
    </source>
</evidence>
<evidence type="ECO:0000256" key="7">
    <source>
        <dbReference type="ARBA" id="ARBA00023027"/>
    </source>
</evidence>
<dbReference type="EMBL" id="VXAY01007679">
    <property type="protein sequence ID" value="NXM37296.1"/>
    <property type="molecule type" value="Genomic_DNA"/>
</dbReference>
<evidence type="ECO:0000256" key="8">
    <source>
        <dbReference type="ARBA" id="ARBA00023157"/>
    </source>
</evidence>
<keyword evidence="8" id="KW-1015">Disulfide bond</keyword>
<keyword evidence="3 10" id="KW-0808">Transferase</keyword>
<reference evidence="11 12" key="1">
    <citation type="submission" date="2019-09" db="EMBL/GenBank/DDBJ databases">
        <title>Bird 10,000 Genomes (B10K) Project - Family phase.</title>
        <authorList>
            <person name="Zhang G."/>
        </authorList>
    </citation>
    <scope>NUCLEOTIDE SEQUENCE [LARGE SCALE GENOMIC DNA]</scope>
    <source>
        <strain evidence="11">B10K-DU-002-07</strain>
        <tissue evidence="11">Muscle</tissue>
    </source>
</reference>
<proteinExistence type="inferred from homology"/>
<keyword evidence="2 10" id="KW-0328">Glycosyltransferase</keyword>
<evidence type="ECO:0000313" key="11">
    <source>
        <dbReference type="EMBL" id="NXM37296.1"/>
    </source>
</evidence>
<evidence type="ECO:0000313" key="12">
    <source>
        <dbReference type="Proteomes" id="UP000564466"/>
    </source>
</evidence>
<dbReference type="PROSITE" id="PS51996">
    <property type="entry name" value="TR_MART"/>
    <property type="match status" value="1"/>
</dbReference>
<evidence type="ECO:0000256" key="2">
    <source>
        <dbReference type="ARBA" id="ARBA00022676"/>
    </source>
</evidence>
<dbReference type="Pfam" id="PF01129">
    <property type="entry name" value="ART"/>
    <property type="match status" value="1"/>
</dbReference>
<name>A0A7L1AFU9_9PASS</name>
<dbReference type="GO" id="GO:0016779">
    <property type="term" value="F:nucleotidyltransferase activity"/>
    <property type="evidence" value="ECO:0007669"/>
    <property type="project" value="UniProtKB-KW"/>
</dbReference>
<feature type="non-terminal residue" evidence="11">
    <location>
        <position position="1"/>
    </location>
</feature>
<dbReference type="PANTHER" id="PTHR10339:SF19">
    <property type="entry name" value="GPI-LINKED NAD(P)(+)--ARGININE ADP-RIBOSYLTRANSFERASE 1"/>
    <property type="match status" value="1"/>
</dbReference>
<comment type="catalytic activity">
    <reaction evidence="9 10">
        <text>L-arginyl-[protein] + NAD(+) = N(omega)-(ADP-D-ribosyl)-L-arginyl-[protein] + nicotinamide + H(+)</text>
        <dbReference type="Rhea" id="RHEA:19149"/>
        <dbReference type="Rhea" id="RHEA-COMP:10532"/>
        <dbReference type="Rhea" id="RHEA-COMP:15087"/>
        <dbReference type="ChEBI" id="CHEBI:15378"/>
        <dbReference type="ChEBI" id="CHEBI:17154"/>
        <dbReference type="ChEBI" id="CHEBI:29965"/>
        <dbReference type="ChEBI" id="CHEBI:57540"/>
        <dbReference type="ChEBI" id="CHEBI:142554"/>
        <dbReference type="EC" id="2.4.2.31"/>
    </reaction>
</comment>
<dbReference type="SUPFAM" id="SSF56399">
    <property type="entry name" value="ADP-ribosylation"/>
    <property type="match status" value="1"/>
</dbReference>
<evidence type="ECO:0000256" key="4">
    <source>
        <dbReference type="ARBA" id="ARBA00022695"/>
    </source>
</evidence>
<accession>A0A7L1AFU9</accession>
<evidence type="ECO:0000256" key="6">
    <source>
        <dbReference type="ARBA" id="ARBA00022857"/>
    </source>
</evidence>
<dbReference type="PRINTS" id="PR00970">
    <property type="entry name" value="RIBTRNSFRASE"/>
</dbReference>
<keyword evidence="6 10" id="KW-0521">NADP</keyword>
<dbReference type="AlphaFoldDB" id="A0A7L1AFU9"/>
<feature type="non-terminal residue" evidence="11">
    <location>
        <position position="292"/>
    </location>
</feature>
<dbReference type="GO" id="GO:0005615">
    <property type="term" value="C:extracellular space"/>
    <property type="evidence" value="ECO:0007669"/>
    <property type="project" value="UniProtKB-ARBA"/>
</dbReference>
<evidence type="ECO:0000256" key="10">
    <source>
        <dbReference type="RuleBase" id="RU361228"/>
    </source>
</evidence>
<dbReference type="GO" id="GO:0044194">
    <property type="term" value="C:cytolytic granule"/>
    <property type="evidence" value="ECO:0007669"/>
    <property type="project" value="UniProtKB-ARBA"/>
</dbReference>
<dbReference type="GO" id="GO:0106274">
    <property type="term" value="F:NAD+-protein-arginine ADP-ribosyltransferase activity"/>
    <property type="evidence" value="ECO:0007669"/>
    <property type="project" value="UniProtKB-EC"/>
</dbReference>
<comment type="caution">
    <text evidence="11">The sequence shown here is derived from an EMBL/GenBank/DDBJ whole genome shotgun (WGS) entry which is preliminary data.</text>
</comment>
<evidence type="ECO:0000256" key="5">
    <source>
        <dbReference type="ARBA" id="ARBA00022729"/>
    </source>
</evidence>
<keyword evidence="5" id="KW-0732">Signal</keyword>
<keyword evidence="12" id="KW-1185">Reference proteome</keyword>
<comment type="similarity">
    <text evidence="1 10">Belongs to the Arg-specific ADP-ribosyltransferase family.</text>
</comment>
<dbReference type="GO" id="GO:0046677">
    <property type="term" value="P:response to antibiotic"/>
    <property type="evidence" value="ECO:0007669"/>
    <property type="project" value="UniProtKB-ARBA"/>
</dbReference>
<sequence length="292" mass="32745">VLLATTLGTGMPLRLSDLNSALREIELNMAPNSFDDQYSRCRIKMAKALRAINRTEFVTDSEYAEAWGKATIKWHSRTFVGSQLRPEQAIALMAYSMEEGLYKEFNKAVRTAGRSRQEYLRNFPFKVMHFLLTEALDDLRDAQTHPRCLHVYRGIEGIRFTTESGRIIRFGQFASSSLLKNVSDSYGTDTTFEVHTCYGANIRNFSNYPEEEEVLIPPFETFNVTSVTHHGAKTHIQLRSHGVYSKYNCAWLRGPPDPLLPAPTGSSIHREPPSLSGLLLAALALAVATGTP</sequence>
<dbReference type="Gene3D" id="3.90.176.10">
    <property type="entry name" value="Toxin ADP-ribosyltransferase, Chain A, domain 1"/>
    <property type="match status" value="1"/>
</dbReference>
<dbReference type="FunFam" id="3.90.176.10:FF:000001">
    <property type="entry name" value="NAD(P)(+)--arginine ADP-ribosyltransferase"/>
    <property type="match status" value="1"/>
</dbReference>
<dbReference type="InterPro" id="IPR000768">
    <property type="entry name" value="ART"/>
</dbReference>
<dbReference type="EC" id="2.4.2.31" evidence="10"/>
<dbReference type="PROSITE" id="PS01291">
    <property type="entry name" value="ART"/>
    <property type="match status" value="1"/>
</dbReference>
<evidence type="ECO:0000256" key="1">
    <source>
        <dbReference type="ARBA" id="ARBA00009558"/>
    </source>
</evidence>
<dbReference type="Proteomes" id="UP000564466">
    <property type="component" value="Unassembled WGS sequence"/>
</dbReference>
<organism evidence="11 12">
    <name type="scientific">Oxyruncus cristatus</name>
    <name type="common">sharpbill</name>
    <dbReference type="NCBI Taxonomy" id="114331"/>
    <lineage>
        <taxon>Eukaryota</taxon>
        <taxon>Metazoa</taxon>
        <taxon>Chordata</taxon>
        <taxon>Craniata</taxon>
        <taxon>Vertebrata</taxon>
        <taxon>Euteleostomi</taxon>
        <taxon>Archelosauria</taxon>
        <taxon>Archosauria</taxon>
        <taxon>Dinosauria</taxon>
        <taxon>Saurischia</taxon>
        <taxon>Theropoda</taxon>
        <taxon>Coelurosauria</taxon>
        <taxon>Aves</taxon>
        <taxon>Neognathae</taxon>
        <taxon>Neoaves</taxon>
        <taxon>Telluraves</taxon>
        <taxon>Australaves</taxon>
        <taxon>Passeriformes</taxon>
        <taxon>Cotingidae</taxon>
        <taxon>Oxyruncus</taxon>
    </lineage>
</organism>
<gene>
    <name evidence="11" type="primary">Madprt_1</name>
    <name evidence="11" type="ORF">OXYCRI_R14679</name>
</gene>
<evidence type="ECO:0000256" key="9">
    <source>
        <dbReference type="ARBA" id="ARBA00047597"/>
    </source>
</evidence>
<dbReference type="InterPro" id="IPR050999">
    <property type="entry name" value="ADP-ribosyltransferase_ARG"/>
</dbReference>
<dbReference type="GO" id="GO:0003950">
    <property type="term" value="F:NAD+ poly-ADP-ribosyltransferase activity"/>
    <property type="evidence" value="ECO:0007669"/>
    <property type="project" value="TreeGrafter"/>
</dbReference>
<dbReference type="PANTHER" id="PTHR10339">
    <property type="entry name" value="ADP-RIBOSYLTRANSFERASE"/>
    <property type="match status" value="1"/>
</dbReference>
<keyword evidence="7 10" id="KW-0520">NAD</keyword>
<protein>
    <recommendedName>
        <fullName evidence="10">NAD(P)(+)--arginine ADP-ribosyltransferase</fullName>
        <ecNumber evidence="10">2.4.2.31</ecNumber>
    </recommendedName>
    <alternativeName>
        <fullName evidence="10">Mono(ADP-ribosyl)transferase</fullName>
    </alternativeName>
</protein>